<gene>
    <name evidence="1" type="ORF">LTRI10_LOCUS29110</name>
</gene>
<dbReference type="EMBL" id="OZ034818">
    <property type="protein sequence ID" value="CAL1388169.1"/>
    <property type="molecule type" value="Genomic_DNA"/>
</dbReference>
<dbReference type="Proteomes" id="UP001497516">
    <property type="component" value="Chromosome 5"/>
</dbReference>
<protein>
    <submittedName>
        <fullName evidence="1">Uncharacterized protein</fullName>
    </submittedName>
</protein>
<keyword evidence="2" id="KW-1185">Reference proteome</keyword>
<evidence type="ECO:0000313" key="1">
    <source>
        <dbReference type="EMBL" id="CAL1388169.1"/>
    </source>
</evidence>
<name>A0AAV2EQS2_9ROSI</name>
<organism evidence="1 2">
    <name type="scientific">Linum trigynum</name>
    <dbReference type="NCBI Taxonomy" id="586398"/>
    <lineage>
        <taxon>Eukaryota</taxon>
        <taxon>Viridiplantae</taxon>
        <taxon>Streptophyta</taxon>
        <taxon>Embryophyta</taxon>
        <taxon>Tracheophyta</taxon>
        <taxon>Spermatophyta</taxon>
        <taxon>Magnoliopsida</taxon>
        <taxon>eudicotyledons</taxon>
        <taxon>Gunneridae</taxon>
        <taxon>Pentapetalae</taxon>
        <taxon>rosids</taxon>
        <taxon>fabids</taxon>
        <taxon>Malpighiales</taxon>
        <taxon>Linaceae</taxon>
        <taxon>Linum</taxon>
    </lineage>
</organism>
<dbReference type="AlphaFoldDB" id="A0AAV2EQS2"/>
<sequence>MARNLANFDIAIIPNFMPGPAWADSMIDNMRRLPVEIALDIMFRTLKGYSESFVESSKRELINTHGYYDAPVKHLNWYPELMCMNLFYIPLNEYQEMSKEVYCMLRHMVRLNHIGIILHKPTLRRCIQQWILFPDNINIFGRWLLEHAQLGGWFGLVMEPRTLNYMAITLHINREVQVVEEGFELVEVPWAVLEGSSIENPTIEPSRVPRYWIHLKEKLRDLNHLLPRQVPAVLMTPEGYHYDGRIKECYLPTLTMTNNLIEQNNYGLRRVATAHAYLIEQAFIEDVLLPEPALPHQ</sequence>
<reference evidence="1 2" key="1">
    <citation type="submission" date="2024-04" db="EMBL/GenBank/DDBJ databases">
        <authorList>
            <person name="Fracassetti M."/>
        </authorList>
    </citation>
    <scope>NUCLEOTIDE SEQUENCE [LARGE SCALE GENOMIC DNA]</scope>
</reference>
<evidence type="ECO:0000313" key="2">
    <source>
        <dbReference type="Proteomes" id="UP001497516"/>
    </source>
</evidence>
<proteinExistence type="predicted"/>
<accession>A0AAV2EQS2</accession>